<protein>
    <recommendedName>
        <fullName evidence="3">60S ribosomal protein L10-like</fullName>
    </recommendedName>
</protein>
<dbReference type="PANTHER" id="PTHR11726">
    <property type="entry name" value="60S RIBOSOMAL PROTEIN L10"/>
    <property type="match status" value="1"/>
</dbReference>
<proteinExistence type="predicted"/>
<dbReference type="InterPro" id="IPR001197">
    <property type="entry name" value="Ribosomal_uL16_euk_arch"/>
</dbReference>
<dbReference type="GO" id="GO:0003735">
    <property type="term" value="F:structural constituent of ribosome"/>
    <property type="evidence" value="ECO:0007669"/>
    <property type="project" value="InterPro"/>
</dbReference>
<name>A0A8D1A332_PIG</name>
<dbReference type="Ensembl" id="ENSSSCT00055046334.1">
    <property type="protein sequence ID" value="ENSSSCP00055036947.1"/>
    <property type="gene ID" value="ENSSSCG00055023552.1"/>
</dbReference>
<evidence type="ECO:0008006" key="3">
    <source>
        <dbReference type="Google" id="ProtNLM"/>
    </source>
</evidence>
<sequence length="100" mass="11385">MCSAFGKSKGTMARAHISQVIMSIYAKLQNKKHEIEALFRAKFKFPGCQKWGISKKWGFTYFNVDEFESMCQKSGLSWKTVGSSMSLITAPLDKWRALHS</sequence>
<evidence type="ECO:0000313" key="1">
    <source>
        <dbReference type="Ensembl" id="ENSSSCP00035026013.1"/>
    </source>
</evidence>
<dbReference type="Ensembl" id="ENSSSCT00035064232.1">
    <property type="protein sequence ID" value="ENSSSCP00035026013.1"/>
    <property type="gene ID" value="ENSSSCG00035048217.1"/>
</dbReference>
<reference evidence="1" key="1">
    <citation type="submission" date="2025-05" db="UniProtKB">
        <authorList>
            <consortium name="Ensembl"/>
        </authorList>
    </citation>
    <scope>IDENTIFICATION</scope>
</reference>
<dbReference type="Gene3D" id="3.90.1170.10">
    <property type="entry name" value="Ribosomal protein L10e/L16"/>
    <property type="match status" value="1"/>
</dbReference>
<dbReference type="Proteomes" id="UP000694720">
    <property type="component" value="Unplaced"/>
</dbReference>
<accession>A0A8D1A332</accession>
<dbReference type="Proteomes" id="UP000694727">
    <property type="component" value="Unplaced"/>
</dbReference>
<dbReference type="GO" id="GO:0005840">
    <property type="term" value="C:ribosome"/>
    <property type="evidence" value="ECO:0007669"/>
    <property type="project" value="InterPro"/>
</dbReference>
<dbReference type="InterPro" id="IPR036920">
    <property type="entry name" value="Ribosomal_uL16_sf"/>
</dbReference>
<dbReference type="Ensembl" id="ENSSSCT00025040313.1">
    <property type="protein sequence ID" value="ENSSSCP00025017158.1"/>
    <property type="gene ID" value="ENSSSCG00025029670.1"/>
</dbReference>
<dbReference type="GO" id="GO:0006412">
    <property type="term" value="P:translation"/>
    <property type="evidence" value="ECO:0007669"/>
    <property type="project" value="InterPro"/>
</dbReference>
<dbReference type="AlphaFoldDB" id="A0A8D1A332"/>
<evidence type="ECO:0000313" key="2">
    <source>
        <dbReference type="Proteomes" id="UP000694720"/>
    </source>
</evidence>
<organism evidence="1 2">
    <name type="scientific">Sus scrofa</name>
    <name type="common">Pig</name>
    <dbReference type="NCBI Taxonomy" id="9823"/>
    <lineage>
        <taxon>Eukaryota</taxon>
        <taxon>Metazoa</taxon>
        <taxon>Chordata</taxon>
        <taxon>Craniata</taxon>
        <taxon>Vertebrata</taxon>
        <taxon>Euteleostomi</taxon>
        <taxon>Mammalia</taxon>
        <taxon>Eutheria</taxon>
        <taxon>Laurasiatheria</taxon>
        <taxon>Artiodactyla</taxon>
        <taxon>Suina</taxon>
        <taxon>Suidae</taxon>
        <taxon>Sus</taxon>
    </lineage>
</organism>
<dbReference type="Proteomes" id="UP000694724">
    <property type="component" value="Unplaced"/>
</dbReference>
<dbReference type="SUPFAM" id="SSF54686">
    <property type="entry name" value="Ribosomal protein L16p/L10e"/>
    <property type="match status" value="1"/>
</dbReference>